<protein>
    <submittedName>
        <fullName evidence="1">Uncharacterized protein</fullName>
    </submittedName>
</protein>
<keyword evidence="2" id="KW-1185">Reference proteome</keyword>
<dbReference type="AlphaFoldDB" id="A0A4Y2NWG0"/>
<name>A0A4Y2NWG0_ARAVE</name>
<gene>
    <name evidence="1" type="ORF">AVEN_25750_1</name>
</gene>
<sequence length="40" mass="4332">MPLSKMRVTVYILMSTKRLAEMYGELAKPSAQANAASCLG</sequence>
<proteinExistence type="predicted"/>
<dbReference type="EMBL" id="BGPR01009758">
    <property type="protein sequence ID" value="GBN42086.1"/>
    <property type="molecule type" value="Genomic_DNA"/>
</dbReference>
<organism evidence="1 2">
    <name type="scientific">Araneus ventricosus</name>
    <name type="common">Orbweaver spider</name>
    <name type="synonym">Epeira ventricosa</name>
    <dbReference type="NCBI Taxonomy" id="182803"/>
    <lineage>
        <taxon>Eukaryota</taxon>
        <taxon>Metazoa</taxon>
        <taxon>Ecdysozoa</taxon>
        <taxon>Arthropoda</taxon>
        <taxon>Chelicerata</taxon>
        <taxon>Arachnida</taxon>
        <taxon>Araneae</taxon>
        <taxon>Araneomorphae</taxon>
        <taxon>Entelegynae</taxon>
        <taxon>Araneoidea</taxon>
        <taxon>Araneidae</taxon>
        <taxon>Araneus</taxon>
    </lineage>
</organism>
<dbReference type="Proteomes" id="UP000499080">
    <property type="component" value="Unassembled WGS sequence"/>
</dbReference>
<comment type="caution">
    <text evidence="1">The sequence shown here is derived from an EMBL/GenBank/DDBJ whole genome shotgun (WGS) entry which is preliminary data.</text>
</comment>
<reference evidence="1 2" key="1">
    <citation type="journal article" date="2019" name="Sci. Rep.">
        <title>Orb-weaving spider Araneus ventricosus genome elucidates the spidroin gene catalogue.</title>
        <authorList>
            <person name="Kono N."/>
            <person name="Nakamura H."/>
            <person name="Ohtoshi R."/>
            <person name="Moran D.A.P."/>
            <person name="Shinohara A."/>
            <person name="Yoshida Y."/>
            <person name="Fujiwara M."/>
            <person name="Mori M."/>
            <person name="Tomita M."/>
            <person name="Arakawa K."/>
        </authorList>
    </citation>
    <scope>NUCLEOTIDE SEQUENCE [LARGE SCALE GENOMIC DNA]</scope>
</reference>
<evidence type="ECO:0000313" key="1">
    <source>
        <dbReference type="EMBL" id="GBN42086.1"/>
    </source>
</evidence>
<accession>A0A4Y2NWG0</accession>
<evidence type="ECO:0000313" key="2">
    <source>
        <dbReference type="Proteomes" id="UP000499080"/>
    </source>
</evidence>
<feature type="non-terminal residue" evidence="1">
    <location>
        <position position="40"/>
    </location>
</feature>